<reference evidence="2 3" key="1">
    <citation type="submission" date="2018-11" db="EMBL/GenBank/DDBJ databases">
        <authorList>
            <person name="Zhou Z."/>
            <person name="Wang G."/>
        </authorList>
    </citation>
    <scope>NUCLEOTIDE SEQUENCE [LARGE SCALE GENOMIC DNA]</scope>
    <source>
        <strain evidence="2 3">KCTC52004</strain>
    </source>
</reference>
<proteinExistence type="predicted"/>
<evidence type="ECO:0000313" key="3">
    <source>
        <dbReference type="Proteomes" id="UP000271925"/>
    </source>
</evidence>
<feature type="transmembrane region" description="Helical" evidence="1">
    <location>
        <begin position="105"/>
        <end position="125"/>
    </location>
</feature>
<gene>
    <name evidence="2" type="ORF">EHT25_20650</name>
</gene>
<protein>
    <submittedName>
        <fullName evidence="2">Uncharacterized protein</fullName>
    </submittedName>
</protein>
<dbReference type="AlphaFoldDB" id="A0A3P1BNY8"/>
<dbReference type="RefSeq" id="WP_124877013.1">
    <property type="nucleotide sequence ID" value="NZ_RQJO01000009.1"/>
</dbReference>
<accession>A0A3P1BNY8</accession>
<keyword evidence="3" id="KW-1185">Reference proteome</keyword>
<keyword evidence="1" id="KW-1133">Transmembrane helix</keyword>
<sequence>MENKIRQKVAFQLMHHKGFISAFHLRQLFNDMPKDEPILSEVIYWFLIENNYRAIGKPQGMSPKEWLLSVDWQYFNDHSEEALSQKPAAGHQANGHLLFKRENRVVLFISCLCGLLIAMLLYWLWDYAPALQAIPTP</sequence>
<name>A0A3P1BNY8_9BACT</name>
<dbReference type="Proteomes" id="UP000271925">
    <property type="component" value="Unassembled WGS sequence"/>
</dbReference>
<dbReference type="OrthoDB" id="9845538at2"/>
<organism evidence="2 3">
    <name type="scientific">Larkinella rosea</name>
    <dbReference type="NCBI Taxonomy" id="2025312"/>
    <lineage>
        <taxon>Bacteria</taxon>
        <taxon>Pseudomonadati</taxon>
        <taxon>Bacteroidota</taxon>
        <taxon>Cytophagia</taxon>
        <taxon>Cytophagales</taxon>
        <taxon>Spirosomataceae</taxon>
        <taxon>Larkinella</taxon>
    </lineage>
</organism>
<comment type="caution">
    <text evidence="2">The sequence shown here is derived from an EMBL/GenBank/DDBJ whole genome shotgun (WGS) entry which is preliminary data.</text>
</comment>
<dbReference type="EMBL" id="RQJO01000009">
    <property type="protein sequence ID" value="RRB02850.1"/>
    <property type="molecule type" value="Genomic_DNA"/>
</dbReference>
<keyword evidence="1" id="KW-0812">Transmembrane</keyword>
<evidence type="ECO:0000313" key="2">
    <source>
        <dbReference type="EMBL" id="RRB02850.1"/>
    </source>
</evidence>
<evidence type="ECO:0000256" key="1">
    <source>
        <dbReference type="SAM" id="Phobius"/>
    </source>
</evidence>
<keyword evidence="1" id="KW-0472">Membrane</keyword>